<accession>A0ACB8Z5B6</accession>
<evidence type="ECO:0000313" key="1">
    <source>
        <dbReference type="EMBL" id="KAI3692972.1"/>
    </source>
</evidence>
<evidence type="ECO:0000313" key="2">
    <source>
        <dbReference type="Proteomes" id="UP001055879"/>
    </source>
</evidence>
<reference evidence="1 2" key="2">
    <citation type="journal article" date="2022" name="Mol. Ecol. Resour.">
        <title>The genomes of chicory, endive, great burdock and yacon provide insights into Asteraceae paleo-polyploidization history and plant inulin production.</title>
        <authorList>
            <person name="Fan W."/>
            <person name="Wang S."/>
            <person name="Wang H."/>
            <person name="Wang A."/>
            <person name="Jiang F."/>
            <person name="Liu H."/>
            <person name="Zhao H."/>
            <person name="Xu D."/>
            <person name="Zhang Y."/>
        </authorList>
    </citation>
    <scope>NUCLEOTIDE SEQUENCE [LARGE SCALE GENOMIC DNA]</scope>
    <source>
        <strain evidence="2">cv. Niubang</strain>
    </source>
</reference>
<dbReference type="EMBL" id="CM042057">
    <property type="protein sequence ID" value="KAI3692972.1"/>
    <property type="molecule type" value="Genomic_DNA"/>
</dbReference>
<gene>
    <name evidence="1" type="ORF">L6452_32798</name>
</gene>
<comment type="caution">
    <text evidence="1">The sequence shown here is derived from an EMBL/GenBank/DDBJ whole genome shotgun (WGS) entry which is preliminary data.</text>
</comment>
<name>A0ACB8Z5B6_ARCLA</name>
<sequence length="200" mass="22743">MFDANLDTLTYSLKKVGAHNVEIIVGEIGWPTDGHKQTNAKMVQKFYTRLLKKIASNQGTPLHPGYIEVYSFSLTDENSKSIAPGNFDRHWGIFRYDDQPKYPLDFSGQENEKMSVDAKHVKYMSHQWCALKDDVKSLKTMKGNLDYTCGLGDCTTLSNGRTCNKLSERMKLSYAFNMYFQMNEQCVEACDFNGAAKTTK</sequence>
<reference evidence="2" key="1">
    <citation type="journal article" date="2022" name="Mol. Ecol. Resour.">
        <title>The genomes of chicory, endive, great burdock and yacon provide insights into Asteraceae palaeo-polyploidization history and plant inulin production.</title>
        <authorList>
            <person name="Fan W."/>
            <person name="Wang S."/>
            <person name="Wang H."/>
            <person name="Wang A."/>
            <person name="Jiang F."/>
            <person name="Liu H."/>
            <person name="Zhao H."/>
            <person name="Xu D."/>
            <person name="Zhang Y."/>
        </authorList>
    </citation>
    <scope>NUCLEOTIDE SEQUENCE [LARGE SCALE GENOMIC DNA]</scope>
    <source>
        <strain evidence="2">cv. Niubang</strain>
    </source>
</reference>
<keyword evidence="2" id="KW-1185">Reference proteome</keyword>
<proteinExistence type="predicted"/>
<dbReference type="Proteomes" id="UP001055879">
    <property type="component" value="Linkage Group LG11"/>
</dbReference>
<organism evidence="1 2">
    <name type="scientific">Arctium lappa</name>
    <name type="common">Greater burdock</name>
    <name type="synonym">Lappa major</name>
    <dbReference type="NCBI Taxonomy" id="4217"/>
    <lineage>
        <taxon>Eukaryota</taxon>
        <taxon>Viridiplantae</taxon>
        <taxon>Streptophyta</taxon>
        <taxon>Embryophyta</taxon>
        <taxon>Tracheophyta</taxon>
        <taxon>Spermatophyta</taxon>
        <taxon>Magnoliopsida</taxon>
        <taxon>eudicotyledons</taxon>
        <taxon>Gunneridae</taxon>
        <taxon>Pentapetalae</taxon>
        <taxon>asterids</taxon>
        <taxon>campanulids</taxon>
        <taxon>Asterales</taxon>
        <taxon>Asteraceae</taxon>
        <taxon>Carduoideae</taxon>
        <taxon>Cardueae</taxon>
        <taxon>Arctiinae</taxon>
        <taxon>Arctium</taxon>
    </lineage>
</organism>
<protein>
    <submittedName>
        <fullName evidence="1">Uncharacterized protein</fullName>
    </submittedName>
</protein>